<dbReference type="CDD" id="cd00093">
    <property type="entry name" value="HTH_XRE"/>
    <property type="match status" value="1"/>
</dbReference>
<dbReference type="PANTHER" id="PTHR35010">
    <property type="entry name" value="BLL4672 PROTEIN-RELATED"/>
    <property type="match status" value="1"/>
</dbReference>
<dbReference type="Gene3D" id="1.10.260.40">
    <property type="entry name" value="lambda repressor-like DNA-binding domains"/>
    <property type="match status" value="1"/>
</dbReference>
<dbReference type="Pfam" id="PF17765">
    <property type="entry name" value="MLTR_LBD"/>
    <property type="match status" value="1"/>
</dbReference>
<dbReference type="Proteomes" id="UP000662986">
    <property type="component" value="Chromosome"/>
</dbReference>
<proteinExistence type="predicted"/>
<dbReference type="InterPro" id="IPR001387">
    <property type="entry name" value="Cro/C1-type_HTH"/>
</dbReference>
<reference evidence="2 3" key="1">
    <citation type="journal article" date="2021" name="Microbiol. Resour. Announc.">
        <title>Complete Genome Sequences of Two Rhodococcus sp. Strains with Large and Linear Chromosomes, Isolated from Apple Rhizosphere.</title>
        <authorList>
            <person name="Benning S."/>
            <person name="Brugnone N."/>
            <person name="Siani R."/>
            <person name="Kublik S."/>
            <person name="Schloter M."/>
            <person name="Rad V."/>
        </authorList>
    </citation>
    <scope>NUCLEOTIDE SEQUENCE [LARGE SCALE GENOMIC DNA]</scope>
    <source>
        <strain evidence="2 3">R79</strain>
    </source>
</reference>
<dbReference type="InterPro" id="IPR041413">
    <property type="entry name" value="MLTR_LBD"/>
</dbReference>
<dbReference type="SMART" id="SM00530">
    <property type="entry name" value="HTH_XRE"/>
    <property type="match status" value="1"/>
</dbReference>
<dbReference type="InterPro" id="IPR010982">
    <property type="entry name" value="Lambda_DNA-bd_dom_sf"/>
</dbReference>
<protein>
    <submittedName>
        <fullName evidence="2">Helix-turn-helix domain-containing protein</fullName>
    </submittedName>
</protein>
<dbReference type="PANTHER" id="PTHR35010:SF2">
    <property type="entry name" value="BLL4672 PROTEIN"/>
    <property type="match status" value="1"/>
</dbReference>
<accession>A0A974W990</accession>
<keyword evidence="3" id="KW-1185">Reference proteome</keyword>
<name>A0A974W990_9NOCA</name>
<dbReference type="Pfam" id="PF13560">
    <property type="entry name" value="HTH_31"/>
    <property type="match status" value="1"/>
</dbReference>
<evidence type="ECO:0000259" key="1">
    <source>
        <dbReference type="SMART" id="SM00530"/>
    </source>
</evidence>
<dbReference type="Gene3D" id="3.30.450.180">
    <property type="match status" value="1"/>
</dbReference>
<dbReference type="SUPFAM" id="SSF47413">
    <property type="entry name" value="lambda repressor-like DNA-binding domains"/>
    <property type="match status" value="1"/>
</dbReference>
<feature type="domain" description="HTH cro/C1-type" evidence="1">
    <location>
        <begin position="38"/>
        <end position="111"/>
    </location>
</feature>
<reference evidence="2 3" key="2">
    <citation type="journal article" date="2022" name="Arch. Microbiol.">
        <title>Rhodococcus pseudokoreensis sp. nov. isolated from the rhizosphere of young M26 apple rootstocks.</title>
        <authorList>
            <person name="Kampfer P."/>
            <person name="Glaeser S.P."/>
            <person name="Blom J."/>
            <person name="Wolf J."/>
            <person name="Benning S."/>
            <person name="Schloter M."/>
            <person name="Neumann-Schaal M."/>
        </authorList>
    </citation>
    <scope>NUCLEOTIDE SEQUENCE [LARGE SCALE GENOMIC DNA]</scope>
    <source>
        <strain evidence="2 3">R79</strain>
    </source>
</reference>
<evidence type="ECO:0000313" key="3">
    <source>
        <dbReference type="Proteomes" id="UP000662986"/>
    </source>
</evidence>
<gene>
    <name evidence="2" type="ORF">JWS13_32755</name>
</gene>
<dbReference type="EMBL" id="CP070619">
    <property type="protein sequence ID" value="QSE93022.1"/>
    <property type="molecule type" value="Genomic_DNA"/>
</dbReference>
<sequence length="328" mass="36637">MSPREGVPADRGIDRDTLELERRRKLRLVDIRSDLREFLTTRRARLTPGDVGLPDFGGRRRVPGLRREEVALVAGMSVEYYTRLERGQAAGVSESVLEGVSRALKLNDAERAHLYDLVRAANDGTNPKRRKLRPQNRQVRASVQQLLDAMATVPAFVQNGRLDLVAINRLGRAVYSELYADPRRPANFARFAFLDPRAASFYQDWHEAAQQIVAILRAEAGRNPHDRELSDLVGELATRSDPFRALWASHDVRDHRSGVKAINHPIVGPLELKYEAMDLSLERGLQLIAYFALPDTPAHDALALLESWVGAGDPTAERSNDNASQGLS</sequence>
<evidence type="ECO:0000313" key="2">
    <source>
        <dbReference type="EMBL" id="QSE93022.1"/>
    </source>
</evidence>
<organism evidence="2 3">
    <name type="scientific">Rhodococcus pseudokoreensis</name>
    <dbReference type="NCBI Taxonomy" id="2811421"/>
    <lineage>
        <taxon>Bacteria</taxon>
        <taxon>Bacillati</taxon>
        <taxon>Actinomycetota</taxon>
        <taxon>Actinomycetes</taxon>
        <taxon>Mycobacteriales</taxon>
        <taxon>Nocardiaceae</taxon>
        <taxon>Rhodococcus</taxon>
    </lineage>
</organism>